<evidence type="ECO:0000256" key="1">
    <source>
        <dbReference type="ARBA" id="ARBA00004123"/>
    </source>
</evidence>
<protein>
    <recommendedName>
        <fullName evidence="5">CCT domain-containing protein</fullName>
    </recommendedName>
</protein>
<dbReference type="GO" id="GO:0005634">
    <property type="term" value="C:nucleus"/>
    <property type="evidence" value="ECO:0007669"/>
    <property type="project" value="UniProtKB-SubCell"/>
</dbReference>
<dbReference type="Proteomes" id="UP001327560">
    <property type="component" value="Chromosome 7"/>
</dbReference>
<proteinExistence type="predicted"/>
<organism evidence="6 7">
    <name type="scientific">Canna indica</name>
    <name type="common">Indian-shot</name>
    <dbReference type="NCBI Taxonomy" id="4628"/>
    <lineage>
        <taxon>Eukaryota</taxon>
        <taxon>Viridiplantae</taxon>
        <taxon>Streptophyta</taxon>
        <taxon>Embryophyta</taxon>
        <taxon>Tracheophyta</taxon>
        <taxon>Spermatophyta</taxon>
        <taxon>Magnoliopsida</taxon>
        <taxon>Liliopsida</taxon>
        <taxon>Zingiberales</taxon>
        <taxon>Cannaceae</taxon>
        <taxon>Canna</taxon>
    </lineage>
</organism>
<keyword evidence="7" id="KW-1185">Reference proteome</keyword>
<dbReference type="EMBL" id="CP136896">
    <property type="protein sequence ID" value="WOL14591.1"/>
    <property type="molecule type" value="Genomic_DNA"/>
</dbReference>
<reference evidence="6 7" key="1">
    <citation type="submission" date="2023-10" db="EMBL/GenBank/DDBJ databases">
        <title>Chromosome-scale genome assembly provides insights into flower coloration mechanisms of Canna indica.</title>
        <authorList>
            <person name="Li C."/>
        </authorList>
    </citation>
    <scope>NUCLEOTIDE SEQUENCE [LARGE SCALE GENOMIC DNA]</scope>
    <source>
        <tissue evidence="6">Flower</tissue>
    </source>
</reference>
<dbReference type="Pfam" id="PF06203">
    <property type="entry name" value="CCT"/>
    <property type="match status" value="1"/>
</dbReference>
<evidence type="ECO:0000313" key="6">
    <source>
        <dbReference type="EMBL" id="WOL14591.1"/>
    </source>
</evidence>
<evidence type="ECO:0000256" key="4">
    <source>
        <dbReference type="SAM" id="MobiDB-lite"/>
    </source>
</evidence>
<evidence type="ECO:0000313" key="7">
    <source>
        <dbReference type="Proteomes" id="UP001327560"/>
    </source>
</evidence>
<feature type="domain" description="CCT" evidence="5">
    <location>
        <begin position="243"/>
        <end position="285"/>
    </location>
</feature>
<feature type="region of interest" description="Disordered" evidence="4">
    <location>
        <begin position="274"/>
        <end position="295"/>
    </location>
</feature>
<dbReference type="AlphaFoldDB" id="A0AAQ3KYE6"/>
<dbReference type="GO" id="GO:0009909">
    <property type="term" value="P:regulation of flower development"/>
    <property type="evidence" value="ECO:0007669"/>
    <property type="project" value="InterPro"/>
</dbReference>
<keyword evidence="2 3" id="KW-0539">Nucleus</keyword>
<evidence type="ECO:0000256" key="3">
    <source>
        <dbReference type="PROSITE-ProRule" id="PRU00357"/>
    </source>
</evidence>
<sequence length="295" mass="31952">MYADAGLQLPAFSQGFLQEVAGGYVHGRFSGGVESPIGFDVGITDGGLNLANLVQTPTISEYDMGGEGDLFKGPEPILEEPELELDPVAAAMSIMSSGADHVITEAIQNDGLNDVLLECSKDILEESEIEDSISELLDVKLPAVQNPEMNGAVLPPLENFCSAEGSLQKSVSSGCLNSVEWIPSNTIRPDFLDLAAALGLRRAYSEGDIQNLGNKSTCTGIAVAECSSFEQLLTISDPKTEQRLQKLSRYREKKSKRNFGRKIKYACRKALADNQPRVRGRFAKTEESEPSKPKH</sequence>
<evidence type="ECO:0000259" key="5">
    <source>
        <dbReference type="PROSITE" id="PS51017"/>
    </source>
</evidence>
<dbReference type="PANTHER" id="PTHR31319:SF71">
    <property type="entry name" value="CCT MOTIF FAMILY PROTEIN"/>
    <property type="match status" value="1"/>
</dbReference>
<feature type="compositionally biased region" description="Basic and acidic residues" evidence="4">
    <location>
        <begin position="283"/>
        <end position="295"/>
    </location>
</feature>
<gene>
    <name evidence="6" type="ORF">Cni_G23371</name>
</gene>
<dbReference type="InterPro" id="IPR045281">
    <property type="entry name" value="CONSTANS-like"/>
</dbReference>
<evidence type="ECO:0000256" key="2">
    <source>
        <dbReference type="ARBA" id="ARBA00023242"/>
    </source>
</evidence>
<comment type="subcellular location">
    <subcellularLocation>
        <location evidence="1 3">Nucleus</location>
    </subcellularLocation>
</comment>
<name>A0AAQ3KYE6_9LILI</name>
<dbReference type="GO" id="GO:0003700">
    <property type="term" value="F:DNA-binding transcription factor activity"/>
    <property type="evidence" value="ECO:0007669"/>
    <property type="project" value="TreeGrafter"/>
</dbReference>
<accession>A0AAQ3KYE6</accession>
<dbReference type="PROSITE" id="PS51017">
    <property type="entry name" value="CCT"/>
    <property type="match status" value="1"/>
</dbReference>
<dbReference type="PANTHER" id="PTHR31319">
    <property type="entry name" value="ZINC FINGER PROTEIN CONSTANS-LIKE 4"/>
    <property type="match status" value="1"/>
</dbReference>
<dbReference type="InterPro" id="IPR010402">
    <property type="entry name" value="CCT_domain"/>
</dbReference>